<dbReference type="GO" id="GO:0006654">
    <property type="term" value="P:phosphatidic acid biosynthetic process"/>
    <property type="evidence" value="ECO:0007669"/>
    <property type="project" value="TreeGrafter"/>
</dbReference>
<keyword evidence="9" id="KW-0444">Lipid biosynthesis</keyword>
<sequence length="256" mass="28795">MRWIITTIMTYLYGIVATTIAAAAAMVVALLGDSSGRFWWPISRYWSYGMLKAGGVTKIHTEGLEHIIDNPSGGVLMSNHESHLDPPMFIYLSHNYPLHFLVKHTLFYFPIFGQSLWAIGHIYINRSNRANAFRSLEKAAQSIADGKRIYVFPEGTRSRDGKLKAFKKGGFHLAIKAKVPIFPAAIAGTGDILPPGWINKGDGPVVVIFGNPVPTDQYTLEDRDDLIKTVYNEISALKKRAHDIRKQMLYEENFRQ</sequence>
<keyword evidence="10" id="KW-1133">Transmembrane helix</keyword>
<evidence type="ECO:0000256" key="9">
    <source>
        <dbReference type="RuleBase" id="RU361267"/>
    </source>
</evidence>
<dbReference type="NCBIfam" id="TIGR00530">
    <property type="entry name" value="AGP_acyltrn"/>
    <property type="match status" value="1"/>
</dbReference>
<dbReference type="InterPro" id="IPR002123">
    <property type="entry name" value="Plipid/glycerol_acylTrfase"/>
</dbReference>
<dbReference type="GO" id="GO:0016024">
    <property type="term" value="P:CDP-diacylglycerol biosynthetic process"/>
    <property type="evidence" value="ECO:0007669"/>
    <property type="project" value="UniProtKB-UniPathway"/>
</dbReference>
<comment type="pathway">
    <text evidence="2">Phospholipid metabolism; CDP-diacylglycerol biosynthesis; CDP-diacylglycerol from sn-glycerol 3-phosphate: step 2/3.</text>
</comment>
<keyword evidence="10" id="KW-0812">Transmembrane</keyword>
<keyword evidence="9" id="KW-1208">Phospholipid metabolism</keyword>
<comment type="pathway">
    <text evidence="3">Lipid metabolism.</text>
</comment>
<dbReference type="EMBL" id="ATBP01000206">
    <property type="protein sequence ID" value="ETR71926.1"/>
    <property type="molecule type" value="Genomic_DNA"/>
</dbReference>
<dbReference type="CDD" id="cd07989">
    <property type="entry name" value="LPLAT_AGPAT-like"/>
    <property type="match status" value="1"/>
</dbReference>
<evidence type="ECO:0000256" key="1">
    <source>
        <dbReference type="ARBA" id="ARBA00001141"/>
    </source>
</evidence>
<comment type="domain">
    <text evidence="9">The HXXXXD motif is essential for acyltransferase activity and may constitute the binding site for the phosphate moiety of the glycerol-3-phosphate.</text>
</comment>
<evidence type="ECO:0000313" key="12">
    <source>
        <dbReference type="EMBL" id="ETR71926.1"/>
    </source>
</evidence>
<evidence type="ECO:0000256" key="4">
    <source>
        <dbReference type="ARBA" id="ARBA00008655"/>
    </source>
</evidence>
<dbReference type="PANTHER" id="PTHR10434:SF11">
    <property type="entry name" value="1-ACYL-SN-GLYCEROL-3-PHOSPHATE ACYLTRANSFERASE"/>
    <property type="match status" value="1"/>
</dbReference>
<accession>A0A1V1PAX2</accession>
<dbReference type="GO" id="GO:0016020">
    <property type="term" value="C:membrane"/>
    <property type="evidence" value="ECO:0007669"/>
    <property type="project" value="InterPro"/>
</dbReference>
<evidence type="ECO:0000259" key="11">
    <source>
        <dbReference type="SMART" id="SM00563"/>
    </source>
</evidence>
<gene>
    <name evidence="12" type="ORF">OMM_02114</name>
</gene>
<comment type="caution">
    <text evidence="12">The sequence shown here is derived from an EMBL/GenBank/DDBJ whole genome shotgun (WGS) entry which is preliminary data.</text>
</comment>
<keyword evidence="7 9" id="KW-0808">Transferase</keyword>
<dbReference type="Pfam" id="PF01553">
    <property type="entry name" value="Acyltransferase"/>
    <property type="match status" value="1"/>
</dbReference>
<dbReference type="UniPathway" id="UPA00557">
    <property type="reaction ID" value="UER00613"/>
</dbReference>
<reference evidence="13" key="1">
    <citation type="submission" date="2012-11" db="EMBL/GenBank/DDBJ databases">
        <authorList>
            <person name="Lucero-Rivera Y.E."/>
            <person name="Tovar-Ramirez D."/>
        </authorList>
    </citation>
    <scope>NUCLEOTIDE SEQUENCE [LARGE SCALE GENOMIC DNA]</scope>
    <source>
        <strain evidence="13">Araruama</strain>
    </source>
</reference>
<dbReference type="InterPro" id="IPR004552">
    <property type="entry name" value="AGP_acyltrans"/>
</dbReference>
<dbReference type="AlphaFoldDB" id="A0A1V1PAX2"/>
<comment type="similarity">
    <text evidence="4 9">Belongs to the 1-acyl-sn-glycerol-3-phosphate acyltransferase family.</text>
</comment>
<evidence type="ECO:0000256" key="2">
    <source>
        <dbReference type="ARBA" id="ARBA00004728"/>
    </source>
</evidence>
<dbReference type="EC" id="2.3.1.51" evidence="5 9"/>
<feature type="domain" description="Phospholipid/glycerol acyltransferase" evidence="11">
    <location>
        <begin position="74"/>
        <end position="189"/>
    </location>
</feature>
<evidence type="ECO:0000256" key="5">
    <source>
        <dbReference type="ARBA" id="ARBA00013211"/>
    </source>
</evidence>
<dbReference type="GO" id="GO:0003841">
    <property type="term" value="F:1-acylglycerol-3-phosphate O-acyltransferase activity"/>
    <property type="evidence" value="ECO:0007669"/>
    <property type="project" value="UniProtKB-UniRule"/>
</dbReference>
<dbReference type="PANTHER" id="PTHR10434">
    <property type="entry name" value="1-ACYL-SN-GLYCEROL-3-PHOSPHATE ACYLTRANSFERASE"/>
    <property type="match status" value="1"/>
</dbReference>
<keyword evidence="10" id="KW-0472">Membrane</keyword>
<feature type="transmembrane region" description="Helical" evidence="10">
    <location>
        <begin position="12"/>
        <end position="31"/>
    </location>
</feature>
<keyword evidence="9" id="KW-0443">Lipid metabolism</keyword>
<dbReference type="SUPFAM" id="SSF69593">
    <property type="entry name" value="Glycerol-3-phosphate (1)-acyltransferase"/>
    <property type="match status" value="1"/>
</dbReference>
<evidence type="ECO:0000256" key="6">
    <source>
        <dbReference type="ARBA" id="ARBA00016139"/>
    </source>
</evidence>
<dbReference type="Proteomes" id="UP000189670">
    <property type="component" value="Unassembled WGS sequence"/>
</dbReference>
<evidence type="ECO:0000313" key="13">
    <source>
        <dbReference type="Proteomes" id="UP000189670"/>
    </source>
</evidence>
<evidence type="ECO:0000256" key="7">
    <source>
        <dbReference type="ARBA" id="ARBA00022679"/>
    </source>
</evidence>
<protein>
    <recommendedName>
        <fullName evidence="6 9">1-acyl-sn-glycerol-3-phosphate acyltransferase</fullName>
        <ecNumber evidence="5 9">2.3.1.51</ecNumber>
    </recommendedName>
</protein>
<organism evidence="12 13">
    <name type="scientific">Candidatus Magnetoglobus multicellularis str. Araruama</name>
    <dbReference type="NCBI Taxonomy" id="890399"/>
    <lineage>
        <taxon>Bacteria</taxon>
        <taxon>Pseudomonadati</taxon>
        <taxon>Thermodesulfobacteriota</taxon>
        <taxon>Desulfobacteria</taxon>
        <taxon>Desulfobacterales</taxon>
        <taxon>Desulfobacteraceae</taxon>
        <taxon>Candidatus Magnetoglobus</taxon>
    </lineage>
</organism>
<keyword evidence="8 9" id="KW-0012">Acyltransferase</keyword>
<evidence type="ECO:0000256" key="10">
    <source>
        <dbReference type="SAM" id="Phobius"/>
    </source>
</evidence>
<dbReference type="SMART" id="SM00563">
    <property type="entry name" value="PlsC"/>
    <property type="match status" value="1"/>
</dbReference>
<keyword evidence="9" id="KW-0594">Phospholipid biosynthesis</keyword>
<feature type="transmembrane region" description="Helical" evidence="10">
    <location>
        <begin position="106"/>
        <end position="124"/>
    </location>
</feature>
<evidence type="ECO:0000256" key="8">
    <source>
        <dbReference type="ARBA" id="ARBA00023315"/>
    </source>
</evidence>
<evidence type="ECO:0000256" key="3">
    <source>
        <dbReference type="ARBA" id="ARBA00005189"/>
    </source>
</evidence>
<proteinExistence type="inferred from homology"/>
<name>A0A1V1PAX2_9BACT</name>
<comment type="catalytic activity">
    <reaction evidence="1 9">
        <text>a 1-acyl-sn-glycero-3-phosphate + an acyl-CoA = a 1,2-diacyl-sn-glycero-3-phosphate + CoA</text>
        <dbReference type="Rhea" id="RHEA:19709"/>
        <dbReference type="ChEBI" id="CHEBI:57287"/>
        <dbReference type="ChEBI" id="CHEBI:57970"/>
        <dbReference type="ChEBI" id="CHEBI:58342"/>
        <dbReference type="ChEBI" id="CHEBI:58608"/>
        <dbReference type="EC" id="2.3.1.51"/>
    </reaction>
</comment>